<gene>
    <name evidence="1" type="ORF">D8791_08920</name>
</gene>
<sequence length="60" mass="6794">MKIGGITTIDSEISFGECDIQEVPEEIKKLFPDQNLIKVSERGKSYILNTDYIVLLFTSL</sequence>
<dbReference type="AlphaFoldDB" id="A0A3R9L9A1"/>
<comment type="caution">
    <text evidence="1">The sequence shown here is derived from an EMBL/GenBank/DDBJ whole genome shotgun (WGS) entry which is preliminary data.</text>
</comment>
<evidence type="ECO:0000313" key="2">
    <source>
        <dbReference type="Proteomes" id="UP000272635"/>
    </source>
</evidence>
<protein>
    <submittedName>
        <fullName evidence="1">Uncharacterized protein</fullName>
    </submittedName>
</protein>
<evidence type="ECO:0000313" key="1">
    <source>
        <dbReference type="EMBL" id="RSJ80063.1"/>
    </source>
</evidence>
<reference evidence="1 2" key="1">
    <citation type="submission" date="2018-11" db="EMBL/GenBank/DDBJ databases">
        <title>Species Designations Belie Phenotypic and Genotypic Heterogeneity in Oral Streptococci.</title>
        <authorList>
            <person name="Velsko I."/>
        </authorList>
    </citation>
    <scope>NUCLEOTIDE SEQUENCE [LARGE SCALE GENOMIC DNA]</scope>
    <source>
        <strain evidence="1 2">BCC41</strain>
    </source>
</reference>
<proteinExistence type="predicted"/>
<dbReference type="RefSeq" id="WP_125447538.1">
    <property type="nucleotide sequence ID" value="NZ_RJPT01000012.1"/>
</dbReference>
<organism evidence="1 2">
    <name type="scientific">Streptococcus cristatus</name>
    <dbReference type="NCBI Taxonomy" id="45634"/>
    <lineage>
        <taxon>Bacteria</taxon>
        <taxon>Bacillati</taxon>
        <taxon>Bacillota</taxon>
        <taxon>Bacilli</taxon>
        <taxon>Lactobacillales</taxon>
        <taxon>Streptococcaceae</taxon>
        <taxon>Streptococcus</taxon>
    </lineage>
</organism>
<dbReference type="EMBL" id="RJPT01000012">
    <property type="protein sequence ID" value="RSJ80063.1"/>
    <property type="molecule type" value="Genomic_DNA"/>
</dbReference>
<accession>A0A3R9L9A1</accession>
<name>A0A3R9L9A1_STRCR</name>
<dbReference type="Proteomes" id="UP000272635">
    <property type="component" value="Unassembled WGS sequence"/>
</dbReference>